<dbReference type="InterPro" id="IPR002480">
    <property type="entry name" value="DAHP_synth_2"/>
</dbReference>
<keyword evidence="3" id="KW-0170">Cobalt</keyword>
<dbReference type="EMBL" id="JAFLWW010000001">
    <property type="protein sequence ID" value="MBT1154933.1"/>
    <property type="molecule type" value="Genomic_DNA"/>
</dbReference>
<proteinExistence type="inferred from homology"/>
<dbReference type="Pfam" id="PF01474">
    <property type="entry name" value="DAHP_synth_2"/>
    <property type="match status" value="1"/>
</dbReference>
<gene>
    <name evidence="5" type="ORF">J1C56_04935</name>
</gene>
<dbReference type="SUPFAM" id="SSF51569">
    <property type="entry name" value="Aldolase"/>
    <property type="match status" value="1"/>
</dbReference>
<organism evidence="5 6">
    <name type="scientific">Aminobacter anthyllidis</name>
    <dbReference type="NCBI Taxonomy" id="1035067"/>
    <lineage>
        <taxon>Bacteria</taxon>
        <taxon>Pseudomonadati</taxon>
        <taxon>Pseudomonadota</taxon>
        <taxon>Alphaproteobacteria</taxon>
        <taxon>Hyphomicrobiales</taxon>
        <taxon>Phyllobacteriaceae</taxon>
        <taxon>Aminobacter</taxon>
    </lineage>
</organism>
<feature type="binding site" evidence="3">
    <location>
        <position position="107"/>
    </location>
    <ligand>
        <name>phosphoenolpyruvate</name>
        <dbReference type="ChEBI" id="CHEBI:58702"/>
    </ligand>
</feature>
<protein>
    <recommendedName>
        <fullName evidence="4">Phospho-2-dehydro-3-deoxyheptonate aldolase</fullName>
        <ecNumber evidence="4">2.5.1.54</ecNumber>
    </recommendedName>
</protein>
<feature type="binding site" evidence="3">
    <location>
        <position position="321"/>
    </location>
    <ligand>
        <name>phosphoenolpyruvate</name>
        <dbReference type="ChEBI" id="CHEBI:58702"/>
    </ligand>
</feature>
<keyword evidence="2 4" id="KW-0808">Transferase</keyword>
<dbReference type="Proteomes" id="UP001138921">
    <property type="component" value="Unassembled WGS sequence"/>
</dbReference>
<evidence type="ECO:0000313" key="5">
    <source>
        <dbReference type="EMBL" id="MBT1154933.1"/>
    </source>
</evidence>
<dbReference type="RefSeq" id="WP_214386494.1">
    <property type="nucleotide sequence ID" value="NZ_JAFLWW010000001.1"/>
</dbReference>
<comment type="caution">
    <text evidence="5">The sequence shown here is derived from an EMBL/GenBank/DDBJ whole genome shotgun (WGS) entry which is preliminary data.</text>
</comment>
<evidence type="ECO:0000256" key="3">
    <source>
        <dbReference type="PIRSR" id="PIRSR602480-1"/>
    </source>
</evidence>
<accession>A0A9X1A870</accession>
<reference evidence="5" key="2">
    <citation type="submission" date="2021-03" db="EMBL/GenBank/DDBJ databases">
        <authorList>
            <person name="Artuso I."/>
            <person name="Turrini P."/>
            <person name="Pirolo M."/>
            <person name="Lugli G.A."/>
            <person name="Ventura M."/>
            <person name="Visca P."/>
        </authorList>
    </citation>
    <scope>NUCLEOTIDE SEQUENCE</scope>
    <source>
        <strain evidence="5">LMG 26462</strain>
    </source>
</reference>
<name>A0A9X1A870_9HYPH</name>
<evidence type="ECO:0000256" key="1">
    <source>
        <dbReference type="ARBA" id="ARBA00008911"/>
    </source>
</evidence>
<reference evidence="5" key="1">
    <citation type="journal article" date="2021" name="Microorganisms">
        <title>Phylogenomic Reconstruction and Metabolic Potential of the Genus Aminobacter.</title>
        <authorList>
            <person name="Artuso I."/>
            <person name="Turrini P."/>
            <person name="Pirolo M."/>
            <person name="Lugli G.A."/>
            <person name="Ventura M."/>
            <person name="Visca P."/>
        </authorList>
    </citation>
    <scope>NUCLEOTIDE SEQUENCE</scope>
    <source>
        <strain evidence="5">LMG 26462</strain>
    </source>
</reference>
<keyword evidence="3" id="KW-0464">Manganese</keyword>
<feature type="binding site" evidence="3">
    <location>
        <position position="290"/>
    </location>
    <ligand>
        <name>phosphoenolpyruvate</name>
        <dbReference type="ChEBI" id="CHEBI:58702"/>
    </ligand>
</feature>
<evidence type="ECO:0000256" key="2">
    <source>
        <dbReference type="ARBA" id="ARBA00022679"/>
    </source>
</evidence>
<dbReference type="NCBIfam" id="TIGR01358">
    <property type="entry name" value="DAHP_synth_II"/>
    <property type="match status" value="1"/>
</dbReference>
<sequence length="457" mass="50537">MTKWSPNSWRSMPIQQVPAYPDFAALAETEARLATFPPLVFAGEARKLKKQLAAVANGEAFLLQGGDCAESFLEHGADNIRDFFRVFLQMSVVLTFAGAQPVVKVGRIAGQFAKPRSADNETKGDVTLPSYRGDIINGPAFDEKSRIPDPARQEMAYRQSAATLNLLRAFAQGGYASLENVQRWMLGFVSNSPQGERYEALANRITETMDFMRAVGITSETNYALRETDFYTSHEALLLGYEQALTRIDSTSGDWYATSGHMIWIGDRTRQLDHAHVEYCRGVKNPLGLKCGPSITPDNLLKLIDALNPENEAGRLTLIARFGHDKVGDHLPKLIRAVEKEGRKVVWSCDPMHGNTITAAGYKTRPFDRILSEVQSFFDIHRSEGTHPGGIHVEMTGNNVTECTGGARAITAEELQDRYHTHCDPRLNADQAIELAFLVSELLRKSAPTPAKKAVNA</sequence>
<keyword evidence="3" id="KW-0104">Cadmium</keyword>
<comment type="similarity">
    <text evidence="1 4">Belongs to the class-II DAHP synthase family.</text>
</comment>
<comment type="catalytic activity">
    <reaction evidence="4">
        <text>D-erythrose 4-phosphate + phosphoenolpyruvate + H2O = 7-phospho-2-dehydro-3-deoxy-D-arabino-heptonate + phosphate</text>
        <dbReference type="Rhea" id="RHEA:14717"/>
        <dbReference type="ChEBI" id="CHEBI:15377"/>
        <dbReference type="ChEBI" id="CHEBI:16897"/>
        <dbReference type="ChEBI" id="CHEBI:43474"/>
        <dbReference type="ChEBI" id="CHEBI:58394"/>
        <dbReference type="ChEBI" id="CHEBI:58702"/>
        <dbReference type="EC" id="2.5.1.54"/>
    </reaction>
</comment>
<feature type="binding site" evidence="3">
    <location>
        <position position="68"/>
    </location>
    <ligand>
        <name>Mn(2+)</name>
        <dbReference type="ChEBI" id="CHEBI:29035"/>
    </ligand>
</feature>
<keyword evidence="6" id="KW-1185">Reference proteome</keyword>
<feature type="binding site" evidence="3">
    <location>
        <position position="424"/>
    </location>
    <ligand>
        <name>Mn(2+)</name>
        <dbReference type="ChEBI" id="CHEBI:29035"/>
    </ligand>
</feature>
<evidence type="ECO:0000313" key="6">
    <source>
        <dbReference type="Proteomes" id="UP001138921"/>
    </source>
</evidence>
<dbReference type="EC" id="2.5.1.54" evidence="4"/>
<feature type="binding site" evidence="3">
    <location>
        <position position="394"/>
    </location>
    <ligand>
        <name>Mn(2+)</name>
        <dbReference type="ChEBI" id="CHEBI:29035"/>
    </ligand>
</feature>
<evidence type="ECO:0000256" key="4">
    <source>
        <dbReference type="RuleBase" id="RU363071"/>
    </source>
</evidence>
<dbReference type="InterPro" id="IPR013785">
    <property type="entry name" value="Aldolase_TIM"/>
</dbReference>
<dbReference type="Gene3D" id="3.20.20.70">
    <property type="entry name" value="Aldolase class I"/>
    <property type="match status" value="2"/>
</dbReference>
<dbReference type="PANTHER" id="PTHR21337:SF0">
    <property type="entry name" value="PHOSPHO-2-DEHYDRO-3-DEOXYHEPTONATE ALDOLASE"/>
    <property type="match status" value="1"/>
</dbReference>
<dbReference type="PANTHER" id="PTHR21337">
    <property type="entry name" value="PHOSPHO-2-DEHYDRO-3-DEOXYHEPTONATE ALDOLASE 1, 2"/>
    <property type="match status" value="1"/>
</dbReference>
<dbReference type="GO" id="GO:0009073">
    <property type="term" value="P:aromatic amino acid family biosynthetic process"/>
    <property type="evidence" value="ECO:0007669"/>
    <property type="project" value="InterPro"/>
</dbReference>
<dbReference type="GO" id="GO:0003849">
    <property type="term" value="F:3-deoxy-7-phosphoheptulonate synthase activity"/>
    <property type="evidence" value="ECO:0007669"/>
    <property type="project" value="UniProtKB-EC"/>
</dbReference>
<feature type="binding site" evidence="3">
    <location>
        <position position="353"/>
    </location>
    <ligand>
        <name>Mn(2+)</name>
        <dbReference type="ChEBI" id="CHEBI:29035"/>
    </ligand>
</feature>
<dbReference type="AlphaFoldDB" id="A0A9X1A870"/>
<comment type="cofactor">
    <cofactor evidence="3">
        <name>Mn(2+)</name>
        <dbReference type="ChEBI" id="CHEBI:29035"/>
    </cofactor>
    <cofactor evidence="3">
        <name>Co(2+)</name>
        <dbReference type="ChEBI" id="CHEBI:48828"/>
    </cofactor>
    <cofactor evidence="3">
        <name>Cd(2+)</name>
        <dbReference type="ChEBI" id="CHEBI:48775"/>
    </cofactor>
    <text evidence="3">Binds 1 divalent cation per subunit. The enzyme is active with manganese, cobalt or cadmium ions.</text>
</comment>